<comment type="function">
    <text evidence="7">Functions as a peptidoglycan terminase that cleaves nascent peptidoglycan strands endolytically to terminate their elongation.</text>
</comment>
<accession>A0A1F6DYJ2</accession>
<comment type="caution">
    <text evidence="8">The sequence shown here is derived from an EMBL/GenBank/DDBJ whole genome shotgun (WGS) entry which is preliminary data.</text>
</comment>
<comment type="similarity">
    <text evidence="7">Belongs to the transglycosylase MltG family.</text>
</comment>
<dbReference type="Proteomes" id="UP000177652">
    <property type="component" value="Unassembled WGS sequence"/>
</dbReference>
<dbReference type="EMBL" id="MFLK01000006">
    <property type="protein sequence ID" value="OGG66468.1"/>
    <property type="molecule type" value="Genomic_DNA"/>
</dbReference>
<keyword evidence="5 7" id="KW-0456">Lyase</keyword>
<evidence type="ECO:0000256" key="7">
    <source>
        <dbReference type="HAMAP-Rule" id="MF_02065"/>
    </source>
</evidence>
<evidence type="ECO:0000256" key="4">
    <source>
        <dbReference type="ARBA" id="ARBA00023136"/>
    </source>
</evidence>
<dbReference type="CDD" id="cd08010">
    <property type="entry name" value="MltG_like"/>
    <property type="match status" value="1"/>
</dbReference>
<keyword evidence="3 7" id="KW-1133">Transmembrane helix</keyword>
<sequence>MPEPVSFIEKIFERTHRLFERLSLRWDAHANRRTVIILLLMGAIATFTYVYIVQPPDSFPVDTLISVPKGQPLSEVADNLQNTGVVSSAVALRAIVKLMGGERAIHAGDYIFKEPSDLFTVARALIVGKYGLEPFRIRIHEGATAREMAKTYSRLLQRFNAENFLAQSAQQEGYLFPDTYFFLPNVTEDTVIQAMRQNFDAKIAPLLQAIASSTRSLSDIVIMASIIEREARNSADRRMISGVLWNRLAKEMPLQVDVSFLYTVGKGTYQLTNKDLQTDSPYNTYMNKGLPPTAIGSPSLDSLQAAVNPTPNNYLYFLADRNGVTYFSKTYAEHLRKKNLYINN</sequence>
<dbReference type="AlphaFoldDB" id="A0A1F6DYJ2"/>
<name>A0A1F6DYJ2_9BACT</name>
<keyword evidence="6 7" id="KW-0961">Cell wall biogenesis/degradation</keyword>
<evidence type="ECO:0000256" key="1">
    <source>
        <dbReference type="ARBA" id="ARBA00022475"/>
    </source>
</evidence>
<feature type="transmembrane region" description="Helical" evidence="7">
    <location>
        <begin position="34"/>
        <end position="52"/>
    </location>
</feature>
<dbReference type="GO" id="GO:0005886">
    <property type="term" value="C:plasma membrane"/>
    <property type="evidence" value="ECO:0007669"/>
    <property type="project" value="UniProtKB-SubCell"/>
</dbReference>
<dbReference type="InterPro" id="IPR003770">
    <property type="entry name" value="MLTG-like"/>
</dbReference>
<evidence type="ECO:0000313" key="9">
    <source>
        <dbReference type="Proteomes" id="UP000177652"/>
    </source>
</evidence>
<dbReference type="Gene3D" id="3.30.160.60">
    <property type="entry name" value="Classic Zinc Finger"/>
    <property type="match status" value="1"/>
</dbReference>
<dbReference type="GO" id="GO:0071555">
    <property type="term" value="P:cell wall organization"/>
    <property type="evidence" value="ECO:0007669"/>
    <property type="project" value="UniProtKB-KW"/>
</dbReference>
<dbReference type="PANTHER" id="PTHR30518">
    <property type="entry name" value="ENDOLYTIC MUREIN TRANSGLYCOSYLASE"/>
    <property type="match status" value="1"/>
</dbReference>
<evidence type="ECO:0000256" key="3">
    <source>
        <dbReference type="ARBA" id="ARBA00022989"/>
    </source>
</evidence>
<dbReference type="PANTHER" id="PTHR30518:SF2">
    <property type="entry name" value="ENDOLYTIC MUREIN TRANSGLYCOSYLASE"/>
    <property type="match status" value="1"/>
</dbReference>
<organism evidence="8 9">
    <name type="scientific">Candidatus Kaiserbacteria bacterium RIFCSPHIGHO2_02_FULL_55_20</name>
    <dbReference type="NCBI Taxonomy" id="1798497"/>
    <lineage>
        <taxon>Bacteria</taxon>
        <taxon>Candidatus Kaiseribacteriota</taxon>
    </lineage>
</organism>
<gene>
    <name evidence="7" type="primary">mltG</name>
    <name evidence="8" type="ORF">A3D71_01210</name>
</gene>
<dbReference type="GO" id="GO:0008932">
    <property type="term" value="F:lytic endotransglycosylase activity"/>
    <property type="evidence" value="ECO:0007669"/>
    <property type="project" value="UniProtKB-UniRule"/>
</dbReference>
<keyword evidence="2 7" id="KW-0812">Transmembrane</keyword>
<feature type="site" description="Important for catalytic activity" evidence="7">
    <location>
        <position position="230"/>
    </location>
</feature>
<protein>
    <recommendedName>
        <fullName evidence="7">Endolytic murein transglycosylase</fullName>
        <ecNumber evidence="7">4.2.2.29</ecNumber>
    </recommendedName>
    <alternativeName>
        <fullName evidence="7">Peptidoglycan lytic transglycosylase</fullName>
    </alternativeName>
    <alternativeName>
        <fullName evidence="7">Peptidoglycan polymerization terminase</fullName>
    </alternativeName>
</protein>
<evidence type="ECO:0000313" key="8">
    <source>
        <dbReference type="EMBL" id="OGG66468.1"/>
    </source>
</evidence>
<dbReference type="GO" id="GO:0009252">
    <property type="term" value="P:peptidoglycan biosynthetic process"/>
    <property type="evidence" value="ECO:0007669"/>
    <property type="project" value="UniProtKB-UniRule"/>
</dbReference>
<comment type="catalytic activity">
    <reaction evidence="7">
        <text>a peptidoglycan chain = a peptidoglycan chain with N-acetyl-1,6-anhydromuramyl-[peptide] at the reducing end + a peptidoglycan chain with N-acetylglucosamine at the non-reducing end.</text>
        <dbReference type="EC" id="4.2.2.29"/>
    </reaction>
</comment>
<dbReference type="STRING" id="1798497.A3D71_01210"/>
<proteinExistence type="inferred from homology"/>
<evidence type="ECO:0000256" key="6">
    <source>
        <dbReference type="ARBA" id="ARBA00023316"/>
    </source>
</evidence>
<comment type="subcellular location">
    <subcellularLocation>
        <location evidence="7">Cell membrane</location>
        <topology evidence="7">Single-pass membrane protein</topology>
    </subcellularLocation>
</comment>
<dbReference type="NCBIfam" id="TIGR00247">
    <property type="entry name" value="endolytic transglycosylase MltG"/>
    <property type="match status" value="1"/>
</dbReference>
<dbReference type="Gene3D" id="3.30.1490.480">
    <property type="entry name" value="Endolytic murein transglycosylase"/>
    <property type="match status" value="1"/>
</dbReference>
<dbReference type="HAMAP" id="MF_02065">
    <property type="entry name" value="MltG"/>
    <property type="match status" value="1"/>
</dbReference>
<reference evidence="8 9" key="1">
    <citation type="journal article" date="2016" name="Nat. Commun.">
        <title>Thousands of microbial genomes shed light on interconnected biogeochemical processes in an aquifer system.</title>
        <authorList>
            <person name="Anantharaman K."/>
            <person name="Brown C.T."/>
            <person name="Hug L.A."/>
            <person name="Sharon I."/>
            <person name="Castelle C.J."/>
            <person name="Probst A.J."/>
            <person name="Thomas B.C."/>
            <person name="Singh A."/>
            <person name="Wilkins M.J."/>
            <person name="Karaoz U."/>
            <person name="Brodie E.L."/>
            <person name="Williams K.H."/>
            <person name="Hubbard S.S."/>
            <person name="Banfield J.F."/>
        </authorList>
    </citation>
    <scope>NUCLEOTIDE SEQUENCE [LARGE SCALE GENOMIC DNA]</scope>
</reference>
<keyword evidence="1 7" id="KW-1003">Cell membrane</keyword>
<dbReference type="EC" id="4.2.2.29" evidence="7"/>
<dbReference type="Pfam" id="PF02618">
    <property type="entry name" value="YceG"/>
    <property type="match status" value="1"/>
</dbReference>
<keyword evidence="4 7" id="KW-0472">Membrane</keyword>
<evidence type="ECO:0000256" key="2">
    <source>
        <dbReference type="ARBA" id="ARBA00022692"/>
    </source>
</evidence>
<evidence type="ECO:0000256" key="5">
    <source>
        <dbReference type="ARBA" id="ARBA00023239"/>
    </source>
</evidence>